<evidence type="ECO:0000313" key="1">
    <source>
        <dbReference type="EMBL" id="ODV53399.1"/>
    </source>
</evidence>
<reference evidence="1 2" key="1">
    <citation type="submission" date="2016-09" db="EMBL/GenBank/DDBJ databases">
        <title>Draft genome sequence of the soil isolate, Lysinibacillus fusiformis M5, a potential hypoxanthine producer.</title>
        <authorList>
            <person name="Gallegos-Monterrosa R."/>
            <person name="Maroti G."/>
            <person name="Balint B."/>
            <person name="Kovacs A.T."/>
        </authorList>
    </citation>
    <scope>NUCLEOTIDE SEQUENCE [LARGE SCALE GENOMIC DNA]</scope>
    <source>
        <strain evidence="1 2">M5</strain>
    </source>
</reference>
<dbReference type="EMBL" id="MECQ01000006">
    <property type="protein sequence ID" value="ODV53399.1"/>
    <property type="molecule type" value="Genomic_DNA"/>
</dbReference>
<evidence type="ECO:0000313" key="2">
    <source>
        <dbReference type="Proteomes" id="UP000094784"/>
    </source>
</evidence>
<dbReference type="Proteomes" id="UP000094784">
    <property type="component" value="Unassembled WGS sequence"/>
</dbReference>
<name>A0A1E4QZ00_9BACI</name>
<dbReference type="OrthoDB" id="9910387at2"/>
<proteinExistence type="predicted"/>
<evidence type="ECO:0008006" key="3">
    <source>
        <dbReference type="Google" id="ProtNLM"/>
    </source>
</evidence>
<dbReference type="RefSeq" id="WP_069482541.1">
    <property type="nucleotide sequence ID" value="NZ_KV766182.1"/>
</dbReference>
<gene>
    <name evidence="1" type="ORF">BG258_22480</name>
</gene>
<organism evidence="1 2">
    <name type="scientific">Lysinibacillus fusiformis</name>
    <dbReference type="NCBI Taxonomy" id="28031"/>
    <lineage>
        <taxon>Bacteria</taxon>
        <taxon>Bacillati</taxon>
        <taxon>Bacillota</taxon>
        <taxon>Bacilli</taxon>
        <taxon>Bacillales</taxon>
        <taxon>Bacillaceae</taxon>
        <taxon>Lysinibacillus</taxon>
    </lineage>
</organism>
<comment type="caution">
    <text evidence="1">The sequence shown here is derived from an EMBL/GenBank/DDBJ whole genome shotgun (WGS) entry which is preliminary data.</text>
</comment>
<sequence>MNNDNIEIEKFKSLFLEDKIYNALTKYGYKEEVLFPEFIKTLNAKRLYTSLEVSTMLNMNVSSFRYYVTNLCKFEYLENVREGRNYKFNYISIYKLYLVQQFLKRQGKNLNNVKLLLYENVDSYQKEIKLIKNAIKRLDQNIGFLFKFEKGNMQTNEEVQVLNKKIRIIEKVILSWNENQEEIFRIEQSLYILHKKAFGINDEINVCLRKLLYLESDFNILLLKNEYCSKVHELKDFIKQTKKGYFKRLLNNSPLDVRDSECTSNLSKQIQGFKNKIIVEQERKSNLEKELFLLYKGIERETTKKMEFIERNREIINTFISNLNST</sequence>
<accession>A0A1E4QZ00</accession>
<protein>
    <recommendedName>
        <fullName evidence="3">HTH merR-type domain-containing protein</fullName>
    </recommendedName>
</protein>
<dbReference type="AlphaFoldDB" id="A0A1E4QZ00"/>